<reference evidence="2" key="3">
    <citation type="submission" date="2020-12" db="UniProtKB">
        <authorList>
            <consortium name="EnsemblPlants"/>
        </authorList>
    </citation>
    <scope>IDENTIFICATION</scope>
</reference>
<reference evidence="1 3" key="1">
    <citation type="journal article" date="2008" name="Science">
        <title>The Physcomitrella genome reveals evolutionary insights into the conquest of land by plants.</title>
        <authorList>
            <person name="Rensing S."/>
            <person name="Lang D."/>
            <person name="Zimmer A."/>
            <person name="Terry A."/>
            <person name="Salamov A."/>
            <person name="Shapiro H."/>
            <person name="Nishiyama T."/>
            <person name="Perroud P.-F."/>
            <person name="Lindquist E."/>
            <person name="Kamisugi Y."/>
            <person name="Tanahashi T."/>
            <person name="Sakakibara K."/>
            <person name="Fujita T."/>
            <person name="Oishi K."/>
            <person name="Shin-I T."/>
            <person name="Kuroki Y."/>
            <person name="Toyoda A."/>
            <person name="Suzuki Y."/>
            <person name="Hashimoto A."/>
            <person name="Yamaguchi K."/>
            <person name="Sugano A."/>
            <person name="Kohara Y."/>
            <person name="Fujiyama A."/>
            <person name="Anterola A."/>
            <person name="Aoki S."/>
            <person name="Ashton N."/>
            <person name="Barbazuk W.B."/>
            <person name="Barker E."/>
            <person name="Bennetzen J."/>
            <person name="Bezanilla M."/>
            <person name="Blankenship R."/>
            <person name="Cho S.H."/>
            <person name="Dutcher S."/>
            <person name="Estelle M."/>
            <person name="Fawcett J.A."/>
            <person name="Gundlach H."/>
            <person name="Hanada K."/>
            <person name="Heyl A."/>
            <person name="Hicks K.A."/>
            <person name="Hugh J."/>
            <person name="Lohr M."/>
            <person name="Mayer K."/>
            <person name="Melkozernov A."/>
            <person name="Murata T."/>
            <person name="Nelson D."/>
            <person name="Pils B."/>
            <person name="Prigge M."/>
            <person name="Reiss B."/>
            <person name="Renner T."/>
            <person name="Rombauts S."/>
            <person name="Rushton P."/>
            <person name="Sanderfoot A."/>
            <person name="Schween G."/>
            <person name="Shiu S.-H."/>
            <person name="Stueber K."/>
            <person name="Theodoulou F.L."/>
            <person name="Tu H."/>
            <person name="Van de Peer Y."/>
            <person name="Verrier P.J."/>
            <person name="Waters E."/>
            <person name="Wood A."/>
            <person name="Yang L."/>
            <person name="Cove D."/>
            <person name="Cuming A."/>
            <person name="Hasebe M."/>
            <person name="Lucas S."/>
            <person name="Mishler D.B."/>
            <person name="Reski R."/>
            <person name="Grigoriev I."/>
            <person name="Quatrano R.S."/>
            <person name="Boore J.L."/>
        </authorList>
    </citation>
    <scope>NUCLEOTIDE SEQUENCE [LARGE SCALE GENOMIC DNA]</scope>
    <source>
        <strain evidence="2 3">cv. Gransden 2004</strain>
    </source>
</reference>
<evidence type="ECO:0000313" key="1">
    <source>
        <dbReference type="EMBL" id="PNR51610.1"/>
    </source>
</evidence>
<dbReference type="Gramene" id="Pp3c7_24230V3.2">
    <property type="protein sequence ID" value="PAC:32925145.CDS.1"/>
    <property type="gene ID" value="Pp3c7_24230"/>
</dbReference>
<dbReference type="Proteomes" id="UP000006727">
    <property type="component" value="Chromosome 7"/>
</dbReference>
<reference evidence="1 3" key="2">
    <citation type="journal article" date="2018" name="Plant J.">
        <title>The Physcomitrella patens chromosome-scale assembly reveals moss genome structure and evolution.</title>
        <authorList>
            <person name="Lang D."/>
            <person name="Ullrich K.K."/>
            <person name="Murat F."/>
            <person name="Fuchs J."/>
            <person name="Jenkins J."/>
            <person name="Haas F.B."/>
            <person name="Piednoel M."/>
            <person name="Gundlach H."/>
            <person name="Van Bel M."/>
            <person name="Meyberg R."/>
            <person name="Vives C."/>
            <person name="Morata J."/>
            <person name="Symeonidi A."/>
            <person name="Hiss M."/>
            <person name="Muchero W."/>
            <person name="Kamisugi Y."/>
            <person name="Saleh O."/>
            <person name="Blanc G."/>
            <person name="Decker E.L."/>
            <person name="van Gessel N."/>
            <person name="Grimwood J."/>
            <person name="Hayes R.D."/>
            <person name="Graham S.W."/>
            <person name="Gunter L.E."/>
            <person name="McDaniel S.F."/>
            <person name="Hoernstein S.N.W."/>
            <person name="Larsson A."/>
            <person name="Li F.W."/>
            <person name="Perroud P.F."/>
            <person name="Phillips J."/>
            <person name="Ranjan P."/>
            <person name="Rokshar D.S."/>
            <person name="Rothfels C.J."/>
            <person name="Schneider L."/>
            <person name="Shu S."/>
            <person name="Stevenson D.W."/>
            <person name="Thummler F."/>
            <person name="Tillich M."/>
            <person name="Villarreal Aguilar J.C."/>
            <person name="Widiez T."/>
            <person name="Wong G.K."/>
            <person name="Wymore A."/>
            <person name="Zhang Y."/>
            <person name="Zimmer A.D."/>
            <person name="Quatrano R.S."/>
            <person name="Mayer K.F.X."/>
            <person name="Goodstein D."/>
            <person name="Casacuberta J.M."/>
            <person name="Vandepoele K."/>
            <person name="Reski R."/>
            <person name="Cuming A.C."/>
            <person name="Tuskan G.A."/>
            <person name="Maumus F."/>
            <person name="Salse J."/>
            <person name="Schmutz J."/>
            <person name="Rensing S.A."/>
        </authorList>
    </citation>
    <scope>NUCLEOTIDE SEQUENCE [LARGE SCALE GENOMIC DNA]</scope>
    <source>
        <strain evidence="2 3">cv. Gransden 2004</strain>
    </source>
</reference>
<proteinExistence type="predicted"/>
<evidence type="ECO:0000313" key="3">
    <source>
        <dbReference type="Proteomes" id="UP000006727"/>
    </source>
</evidence>
<dbReference type="PaxDb" id="3218-PP1S407_28V6.1"/>
<dbReference type="EMBL" id="ABEU02000007">
    <property type="protein sequence ID" value="PNR51610.1"/>
    <property type="molecule type" value="Genomic_DNA"/>
</dbReference>
<protein>
    <submittedName>
        <fullName evidence="1 2">Uncharacterized protein</fullName>
    </submittedName>
</protein>
<dbReference type="Gramene" id="Pp3c7_24230V3.1">
    <property type="protein sequence ID" value="PAC:32925144.CDS.1"/>
    <property type="gene ID" value="Pp3c7_24230"/>
</dbReference>
<dbReference type="InParanoid" id="A0A2K1KCV1"/>
<dbReference type="EnsemblPlants" id="Pp3c7_24230V3.1">
    <property type="protein sequence ID" value="PAC:32925144.CDS.1"/>
    <property type="gene ID" value="Pp3c7_24230"/>
</dbReference>
<accession>A0A2K1KCV1</accession>
<evidence type="ECO:0000313" key="2">
    <source>
        <dbReference type="EnsemblPlants" id="PAC:32925144.CDS.1"/>
    </source>
</evidence>
<organism evidence="1">
    <name type="scientific">Physcomitrium patens</name>
    <name type="common">Spreading-leaved earth moss</name>
    <name type="synonym">Physcomitrella patens</name>
    <dbReference type="NCBI Taxonomy" id="3218"/>
    <lineage>
        <taxon>Eukaryota</taxon>
        <taxon>Viridiplantae</taxon>
        <taxon>Streptophyta</taxon>
        <taxon>Embryophyta</taxon>
        <taxon>Bryophyta</taxon>
        <taxon>Bryophytina</taxon>
        <taxon>Bryopsida</taxon>
        <taxon>Funariidae</taxon>
        <taxon>Funariales</taxon>
        <taxon>Funariaceae</taxon>
        <taxon>Physcomitrium</taxon>
    </lineage>
</organism>
<dbReference type="AlphaFoldDB" id="A0A2K1KCV1"/>
<keyword evidence="3" id="KW-1185">Reference proteome</keyword>
<dbReference type="EnsemblPlants" id="Pp3c7_24230V3.2">
    <property type="protein sequence ID" value="PAC:32925145.CDS.1"/>
    <property type="gene ID" value="Pp3c7_24230"/>
</dbReference>
<sequence length="76" mass="8216">MASAVSGFVNVASRQTGLGSCCSLAMSFEMHSFHDWPSSVLHSHRRGSFRGLPATKAARLVDFQSSLLRCLILTCS</sequence>
<gene>
    <name evidence="1" type="ORF">PHYPA_010797</name>
</gene>
<name>A0A2K1KCV1_PHYPA</name>